<keyword evidence="2" id="KW-1185">Reference proteome</keyword>
<proteinExistence type="predicted"/>
<comment type="caution">
    <text evidence="1">The sequence shown here is derived from an EMBL/GenBank/DDBJ whole genome shotgun (WGS) entry which is preliminary data.</text>
</comment>
<protein>
    <submittedName>
        <fullName evidence="1">Uncharacterized protein</fullName>
    </submittedName>
</protein>
<evidence type="ECO:0000313" key="2">
    <source>
        <dbReference type="Proteomes" id="UP001148838"/>
    </source>
</evidence>
<dbReference type="Proteomes" id="UP001148838">
    <property type="component" value="Unassembled WGS sequence"/>
</dbReference>
<accession>A0ABQ8TZT9</accession>
<evidence type="ECO:0000313" key="1">
    <source>
        <dbReference type="EMBL" id="KAJ4451656.1"/>
    </source>
</evidence>
<name>A0ABQ8TZT9_PERAM</name>
<organism evidence="1 2">
    <name type="scientific">Periplaneta americana</name>
    <name type="common">American cockroach</name>
    <name type="synonym">Blatta americana</name>
    <dbReference type="NCBI Taxonomy" id="6978"/>
    <lineage>
        <taxon>Eukaryota</taxon>
        <taxon>Metazoa</taxon>
        <taxon>Ecdysozoa</taxon>
        <taxon>Arthropoda</taxon>
        <taxon>Hexapoda</taxon>
        <taxon>Insecta</taxon>
        <taxon>Pterygota</taxon>
        <taxon>Neoptera</taxon>
        <taxon>Polyneoptera</taxon>
        <taxon>Dictyoptera</taxon>
        <taxon>Blattodea</taxon>
        <taxon>Blattoidea</taxon>
        <taxon>Blattidae</taxon>
        <taxon>Blattinae</taxon>
        <taxon>Periplaneta</taxon>
    </lineage>
</organism>
<gene>
    <name evidence="1" type="ORF">ANN_03126</name>
</gene>
<reference evidence="1 2" key="1">
    <citation type="journal article" date="2022" name="Allergy">
        <title>Genome assembly and annotation of Periplaneta americana reveal a comprehensive cockroach allergen profile.</title>
        <authorList>
            <person name="Wang L."/>
            <person name="Xiong Q."/>
            <person name="Saelim N."/>
            <person name="Wang L."/>
            <person name="Nong W."/>
            <person name="Wan A.T."/>
            <person name="Shi M."/>
            <person name="Liu X."/>
            <person name="Cao Q."/>
            <person name="Hui J.H.L."/>
            <person name="Sookrung N."/>
            <person name="Leung T.F."/>
            <person name="Tungtrongchitr A."/>
            <person name="Tsui S.K.W."/>
        </authorList>
    </citation>
    <scope>NUCLEOTIDE SEQUENCE [LARGE SCALE GENOMIC DNA]</scope>
    <source>
        <strain evidence="1">PWHHKU_190912</strain>
    </source>
</reference>
<sequence length="106" mass="12491">MAGLCEGGNEPPGSLKANRLRNKAVLERVGEERMMLKLIRKRKRNWLGHWLRKSCLQKDVLEGNEIRVRSRRRYEIIDNIGNKGLRQWCQNKRIFLTLTSYAGIKR</sequence>
<dbReference type="EMBL" id="JAJSOF020000001">
    <property type="protein sequence ID" value="KAJ4451656.1"/>
    <property type="molecule type" value="Genomic_DNA"/>
</dbReference>